<gene>
    <name evidence="1" type="ORF">ESP70_017005</name>
</gene>
<name>A0A5M4FBR8_9ACTN</name>
<dbReference type="EMBL" id="SDPQ02000003">
    <property type="protein sequence ID" value="KAA1395833.1"/>
    <property type="molecule type" value="Genomic_DNA"/>
</dbReference>
<proteinExistence type="predicted"/>
<dbReference type="AlphaFoldDB" id="A0A5M4FBR8"/>
<dbReference type="OrthoDB" id="3746977at2"/>
<reference evidence="1" key="1">
    <citation type="submission" date="2019-09" db="EMBL/GenBank/DDBJ databases">
        <authorList>
            <person name="Li J."/>
        </authorList>
    </citation>
    <scope>NUCLEOTIDE SEQUENCE [LARGE SCALE GENOMIC DNA]</scope>
    <source>
        <strain evidence="1">JCM 14732</strain>
    </source>
</reference>
<comment type="caution">
    <text evidence="1">The sequence shown here is derived from an EMBL/GenBank/DDBJ whole genome shotgun (WGS) entry which is preliminary data.</text>
</comment>
<sequence>MTFDPGSTGTTVTIFGGSDPLDHALSNQLDRRGCKTHSVTVATGWLQSVTHAIMRLDTVAGAEAFKQLADTPEPRSHVVAVCPETEDAAESDRVRDLCRACGVHHDVALIWHPPLGASTTAASTASTTAALAATVADEMADHLSVGAPAFVTRPFTFESEGH</sequence>
<organism evidence="1 2">
    <name type="scientific">Aeromicrobium ginsengisoli</name>
    <dbReference type="NCBI Taxonomy" id="363867"/>
    <lineage>
        <taxon>Bacteria</taxon>
        <taxon>Bacillati</taxon>
        <taxon>Actinomycetota</taxon>
        <taxon>Actinomycetes</taxon>
        <taxon>Propionibacteriales</taxon>
        <taxon>Nocardioidaceae</taxon>
        <taxon>Aeromicrobium</taxon>
    </lineage>
</organism>
<accession>A0A5M4FBR8</accession>
<protein>
    <submittedName>
        <fullName evidence="1">Uncharacterized protein</fullName>
    </submittedName>
</protein>
<evidence type="ECO:0000313" key="2">
    <source>
        <dbReference type="Proteomes" id="UP000380867"/>
    </source>
</evidence>
<dbReference type="RefSeq" id="WP_149690482.1">
    <property type="nucleotide sequence ID" value="NZ_SDPQ02000003.1"/>
</dbReference>
<evidence type="ECO:0000313" key="1">
    <source>
        <dbReference type="EMBL" id="KAA1395833.1"/>
    </source>
</evidence>
<dbReference type="Proteomes" id="UP000380867">
    <property type="component" value="Unassembled WGS sequence"/>
</dbReference>
<keyword evidence="2" id="KW-1185">Reference proteome</keyword>